<feature type="domain" description="FAD-binding" evidence="5">
    <location>
        <begin position="8"/>
        <end position="376"/>
    </location>
</feature>
<keyword evidence="4" id="KW-0560">Oxidoreductase</keyword>
<keyword evidence="7" id="KW-1185">Reference proteome</keyword>
<keyword evidence="3" id="KW-0274">FAD</keyword>
<proteinExistence type="inferred from homology"/>
<evidence type="ECO:0000256" key="3">
    <source>
        <dbReference type="ARBA" id="ARBA00022827"/>
    </source>
</evidence>
<organism evidence="6 7">
    <name type="scientific">Aplosporella prunicola CBS 121167</name>
    <dbReference type="NCBI Taxonomy" id="1176127"/>
    <lineage>
        <taxon>Eukaryota</taxon>
        <taxon>Fungi</taxon>
        <taxon>Dikarya</taxon>
        <taxon>Ascomycota</taxon>
        <taxon>Pezizomycotina</taxon>
        <taxon>Dothideomycetes</taxon>
        <taxon>Dothideomycetes incertae sedis</taxon>
        <taxon>Botryosphaeriales</taxon>
        <taxon>Aplosporellaceae</taxon>
        <taxon>Aplosporella</taxon>
    </lineage>
</organism>
<sequence length="475" mass="53003">MAESRPFRVIVVGGGVGGLAASHALQKADIDHIVLEKGEIAPARGASIGIYPHGSRILQQFGCLEEVENECNPLGKSLNLLPDGRVIANSNFFGLCREYHGYPIPVLERRRFLEILYEKLPDKSRVRAGVGVVDITDSDDNVKAVLADGTIEEGDLLIGSDGVHSLIRSLMWRNANAAIPGLITTTEKKSLFTDWSALIGFSPTLPSMSNCNVSVTHYPGRSFLVLGQKKYTFWFVFFRNSERLYWPHSPRWTQADAEKRAVECLECPISNTHVFGELWKQRVRAELVNVEEGLFKHMFFGRVVLSGDAVHKMTPNIGLGGNSSMESIVVLTNLLHRAIKDYEARGTKPKKAAIEALLYQYQAERTLRMRQIIDFSALATKVQAWENLGYKIMSRVMPLLPENTFALKTSKLIKAAPKLDFVATPLDTKATIPWEDSSFSVIVPTKPYQESTLFSSRKNCLSVIFVLLLFSFLLL</sequence>
<dbReference type="GO" id="GO:0004497">
    <property type="term" value="F:monooxygenase activity"/>
    <property type="evidence" value="ECO:0007669"/>
    <property type="project" value="InterPro"/>
</dbReference>
<dbReference type="InterPro" id="IPR036188">
    <property type="entry name" value="FAD/NAD-bd_sf"/>
</dbReference>
<dbReference type="GeneID" id="54294922"/>
<name>A0A6A6B0P4_9PEZI</name>
<protein>
    <recommendedName>
        <fullName evidence="5">FAD-binding domain-containing protein</fullName>
    </recommendedName>
</protein>
<evidence type="ECO:0000313" key="7">
    <source>
        <dbReference type="Proteomes" id="UP000799438"/>
    </source>
</evidence>
<dbReference type="PRINTS" id="PR00420">
    <property type="entry name" value="RNGMNOXGNASE"/>
</dbReference>
<dbReference type="Gene3D" id="3.50.50.60">
    <property type="entry name" value="FAD/NAD(P)-binding domain"/>
    <property type="match status" value="1"/>
</dbReference>
<dbReference type="OrthoDB" id="2431938at2759"/>
<dbReference type="InterPro" id="IPR002938">
    <property type="entry name" value="FAD-bd"/>
</dbReference>
<reference evidence="6" key="1">
    <citation type="journal article" date="2020" name="Stud. Mycol.">
        <title>101 Dothideomycetes genomes: a test case for predicting lifestyles and emergence of pathogens.</title>
        <authorList>
            <person name="Haridas S."/>
            <person name="Albert R."/>
            <person name="Binder M."/>
            <person name="Bloem J."/>
            <person name="Labutti K."/>
            <person name="Salamov A."/>
            <person name="Andreopoulos B."/>
            <person name="Baker S."/>
            <person name="Barry K."/>
            <person name="Bills G."/>
            <person name="Bluhm B."/>
            <person name="Cannon C."/>
            <person name="Castanera R."/>
            <person name="Culley D."/>
            <person name="Daum C."/>
            <person name="Ezra D."/>
            <person name="Gonzalez J."/>
            <person name="Henrissat B."/>
            <person name="Kuo A."/>
            <person name="Liang C."/>
            <person name="Lipzen A."/>
            <person name="Lutzoni F."/>
            <person name="Magnuson J."/>
            <person name="Mondo S."/>
            <person name="Nolan M."/>
            <person name="Ohm R."/>
            <person name="Pangilinan J."/>
            <person name="Park H.-J."/>
            <person name="Ramirez L."/>
            <person name="Alfaro M."/>
            <person name="Sun H."/>
            <person name="Tritt A."/>
            <person name="Yoshinaga Y."/>
            <person name="Zwiers L.-H."/>
            <person name="Turgeon B."/>
            <person name="Goodwin S."/>
            <person name="Spatafora J."/>
            <person name="Crous P."/>
            <person name="Grigoriev I."/>
        </authorList>
    </citation>
    <scope>NUCLEOTIDE SEQUENCE</scope>
    <source>
        <strain evidence="6">CBS 121167</strain>
    </source>
</reference>
<dbReference type="Pfam" id="PF01494">
    <property type="entry name" value="FAD_binding_3"/>
    <property type="match status" value="1"/>
</dbReference>
<dbReference type="RefSeq" id="XP_033393464.1">
    <property type="nucleotide sequence ID" value="XM_033537426.1"/>
</dbReference>
<evidence type="ECO:0000259" key="5">
    <source>
        <dbReference type="Pfam" id="PF01494"/>
    </source>
</evidence>
<dbReference type="Proteomes" id="UP000799438">
    <property type="component" value="Unassembled WGS sequence"/>
</dbReference>
<dbReference type="InterPro" id="IPR050562">
    <property type="entry name" value="FAD_mOase_fung"/>
</dbReference>
<dbReference type="EMBL" id="ML995500">
    <property type="protein sequence ID" value="KAF2137749.1"/>
    <property type="molecule type" value="Genomic_DNA"/>
</dbReference>
<evidence type="ECO:0000313" key="6">
    <source>
        <dbReference type="EMBL" id="KAF2137749.1"/>
    </source>
</evidence>
<dbReference type="PANTHER" id="PTHR47356:SF2">
    <property type="entry name" value="FAD-BINDING DOMAIN-CONTAINING PROTEIN-RELATED"/>
    <property type="match status" value="1"/>
</dbReference>
<evidence type="ECO:0000256" key="1">
    <source>
        <dbReference type="ARBA" id="ARBA00007992"/>
    </source>
</evidence>
<dbReference type="PANTHER" id="PTHR47356">
    <property type="entry name" value="FAD-DEPENDENT MONOOXYGENASE ASQG-RELATED"/>
    <property type="match status" value="1"/>
</dbReference>
<accession>A0A6A6B0P4</accession>
<dbReference type="GO" id="GO:0071949">
    <property type="term" value="F:FAD binding"/>
    <property type="evidence" value="ECO:0007669"/>
    <property type="project" value="InterPro"/>
</dbReference>
<evidence type="ECO:0000256" key="4">
    <source>
        <dbReference type="ARBA" id="ARBA00023002"/>
    </source>
</evidence>
<comment type="similarity">
    <text evidence="1">Belongs to the paxM FAD-dependent monooxygenase family.</text>
</comment>
<dbReference type="AlphaFoldDB" id="A0A6A6B0P4"/>
<dbReference type="SUPFAM" id="SSF51905">
    <property type="entry name" value="FAD/NAD(P)-binding domain"/>
    <property type="match status" value="1"/>
</dbReference>
<gene>
    <name evidence="6" type="ORF">K452DRAFT_235327</name>
</gene>
<keyword evidence="2" id="KW-0285">Flavoprotein</keyword>
<evidence type="ECO:0000256" key="2">
    <source>
        <dbReference type="ARBA" id="ARBA00022630"/>
    </source>
</evidence>